<keyword evidence="8" id="KW-0472">Membrane</keyword>
<dbReference type="GO" id="GO:0140359">
    <property type="term" value="F:ABC-type transporter activity"/>
    <property type="evidence" value="ECO:0007669"/>
    <property type="project" value="UniProtKB-ARBA"/>
</dbReference>
<feature type="domain" description="ABC transporter" evidence="9">
    <location>
        <begin position="4"/>
        <end position="234"/>
    </location>
</feature>
<dbReference type="Gene3D" id="3.40.50.300">
    <property type="entry name" value="P-loop containing nucleotide triphosphate hydrolases"/>
    <property type="match status" value="1"/>
</dbReference>
<keyword evidence="3" id="KW-0813">Transport</keyword>
<keyword evidence="10" id="KW-0762">Sugar transport</keyword>
<comment type="caution">
    <text evidence="10">The sequence shown here is derived from an EMBL/GenBank/DDBJ whole genome shotgun (WGS) entry which is preliminary data.</text>
</comment>
<accession>A0A840AQ73</accession>
<evidence type="ECO:0000256" key="8">
    <source>
        <dbReference type="ARBA" id="ARBA00023136"/>
    </source>
</evidence>
<keyword evidence="5" id="KW-0547">Nucleotide-binding</keyword>
<comment type="similarity">
    <text evidence="2">Belongs to the ABC transporter superfamily.</text>
</comment>
<dbReference type="PROSITE" id="PS50893">
    <property type="entry name" value="ABC_TRANSPORTER_2"/>
    <property type="match status" value="1"/>
</dbReference>
<dbReference type="InterPro" id="IPR027417">
    <property type="entry name" value="P-loop_NTPase"/>
</dbReference>
<keyword evidence="4" id="KW-1003">Cell membrane</keyword>
<dbReference type="SUPFAM" id="SSF50331">
    <property type="entry name" value="MOP-like"/>
    <property type="match status" value="1"/>
</dbReference>
<dbReference type="Gene3D" id="2.40.50.100">
    <property type="match status" value="1"/>
</dbReference>
<dbReference type="Gene3D" id="2.40.50.140">
    <property type="entry name" value="Nucleic acid-binding proteins"/>
    <property type="match status" value="1"/>
</dbReference>
<evidence type="ECO:0000259" key="9">
    <source>
        <dbReference type="PROSITE" id="PS50893"/>
    </source>
</evidence>
<evidence type="ECO:0000313" key="10">
    <source>
        <dbReference type="EMBL" id="MBB3931423.1"/>
    </source>
</evidence>
<proteinExistence type="inferred from homology"/>
<dbReference type="InterPro" id="IPR003439">
    <property type="entry name" value="ABC_transporter-like_ATP-bd"/>
</dbReference>
<evidence type="ECO:0000313" key="11">
    <source>
        <dbReference type="Proteomes" id="UP000553963"/>
    </source>
</evidence>
<dbReference type="InterPro" id="IPR003593">
    <property type="entry name" value="AAA+_ATPase"/>
</dbReference>
<dbReference type="GO" id="GO:0055052">
    <property type="term" value="C:ATP-binding cassette (ABC) transporter complex, substrate-binding subunit-containing"/>
    <property type="evidence" value="ECO:0007669"/>
    <property type="project" value="TreeGrafter"/>
</dbReference>
<dbReference type="PANTHER" id="PTHR43875">
    <property type="entry name" value="MALTODEXTRIN IMPORT ATP-BINDING PROTEIN MSMX"/>
    <property type="match status" value="1"/>
</dbReference>
<dbReference type="AlphaFoldDB" id="A0A840AQ73"/>
<name>A0A840AQ73_9HYPH</name>
<keyword evidence="7" id="KW-1278">Translocase</keyword>
<comment type="subcellular location">
    <subcellularLocation>
        <location evidence="1">Cell inner membrane</location>
        <topology evidence="1">Peripheral membrane protein</topology>
    </subcellularLocation>
</comment>
<evidence type="ECO:0000256" key="5">
    <source>
        <dbReference type="ARBA" id="ARBA00022741"/>
    </source>
</evidence>
<dbReference type="RefSeq" id="WP_183399063.1">
    <property type="nucleotide sequence ID" value="NZ_JACIDS010000003.1"/>
</dbReference>
<dbReference type="InterPro" id="IPR047641">
    <property type="entry name" value="ABC_transpr_MalK/UgpC-like"/>
</dbReference>
<evidence type="ECO:0000256" key="3">
    <source>
        <dbReference type="ARBA" id="ARBA00022448"/>
    </source>
</evidence>
<dbReference type="GO" id="GO:0016887">
    <property type="term" value="F:ATP hydrolysis activity"/>
    <property type="evidence" value="ECO:0007669"/>
    <property type="project" value="InterPro"/>
</dbReference>
<keyword evidence="11" id="KW-1185">Reference proteome</keyword>
<dbReference type="SMART" id="SM00382">
    <property type="entry name" value="AAA"/>
    <property type="match status" value="1"/>
</dbReference>
<dbReference type="FunFam" id="3.40.50.300:FF:000042">
    <property type="entry name" value="Maltose/maltodextrin ABC transporter, ATP-binding protein"/>
    <property type="match status" value="1"/>
</dbReference>
<organism evidence="10 11">
    <name type="scientific">Kaistia hirudinis</name>
    <dbReference type="NCBI Taxonomy" id="1293440"/>
    <lineage>
        <taxon>Bacteria</taxon>
        <taxon>Pseudomonadati</taxon>
        <taxon>Pseudomonadota</taxon>
        <taxon>Alphaproteobacteria</taxon>
        <taxon>Hyphomicrobiales</taxon>
        <taxon>Kaistiaceae</taxon>
        <taxon>Kaistia</taxon>
    </lineage>
</organism>
<dbReference type="InterPro" id="IPR040582">
    <property type="entry name" value="OB_MalK-like"/>
</dbReference>
<dbReference type="Proteomes" id="UP000553963">
    <property type="component" value="Unassembled WGS sequence"/>
</dbReference>
<sequence>MARIELRNIVRTFGGQHAVQNLDMTIEDGELLVLLGPSGCGKSTTMNMIAGLDSPTSGQILFDGVDVTQRSPHERNIAMVFQSSLLYPHLSARDNIYMSLKRSGLSKQQIEARIAHAAETVDVTRLLDKRPSQLSGGERQRVATAKAIVREPAGFLLDEPLSALDAALRLSLRAELVNLQKRIRTTMIFVTHDQIEAMTMGDRIGVMRQGRLEQIGTPTDIYNRPETLFVAGFVGTPPMNFLKGSLEQTDGKLWLVNPSIRMEIKGEFASAKPMKNVVLGIRPHLMRLSEAGSSALPLTVYAIEQLGNEAIVICDGPAGEKIRVVTQAGFTAPIGARLDANFDSAAARLYDPATERVVATDGAN</sequence>
<dbReference type="PANTHER" id="PTHR43875:SF15">
    <property type="entry name" value="TREHALOSE IMPORT ATP-BINDING PROTEIN SUGC"/>
    <property type="match status" value="1"/>
</dbReference>
<gene>
    <name evidence="10" type="ORF">GGR25_002473</name>
</gene>
<evidence type="ECO:0000256" key="4">
    <source>
        <dbReference type="ARBA" id="ARBA00022475"/>
    </source>
</evidence>
<dbReference type="InterPro" id="IPR012340">
    <property type="entry name" value="NA-bd_OB-fold"/>
</dbReference>
<dbReference type="Pfam" id="PF00005">
    <property type="entry name" value="ABC_tran"/>
    <property type="match status" value="1"/>
</dbReference>
<dbReference type="GO" id="GO:0005524">
    <property type="term" value="F:ATP binding"/>
    <property type="evidence" value="ECO:0007669"/>
    <property type="project" value="UniProtKB-KW"/>
</dbReference>
<dbReference type="SUPFAM" id="SSF52540">
    <property type="entry name" value="P-loop containing nucleoside triphosphate hydrolases"/>
    <property type="match status" value="1"/>
</dbReference>
<dbReference type="Pfam" id="PF17912">
    <property type="entry name" value="OB_MalK"/>
    <property type="match status" value="1"/>
</dbReference>
<evidence type="ECO:0000256" key="7">
    <source>
        <dbReference type="ARBA" id="ARBA00022967"/>
    </source>
</evidence>
<protein>
    <submittedName>
        <fullName evidence="10">ABC-type sugar transport system ATPase subunit</fullName>
    </submittedName>
</protein>
<dbReference type="InterPro" id="IPR008995">
    <property type="entry name" value="Mo/tungstate-bd_C_term_dom"/>
</dbReference>
<keyword evidence="6" id="KW-0067">ATP-binding</keyword>
<evidence type="ECO:0000256" key="2">
    <source>
        <dbReference type="ARBA" id="ARBA00005417"/>
    </source>
</evidence>
<evidence type="ECO:0000256" key="6">
    <source>
        <dbReference type="ARBA" id="ARBA00022840"/>
    </source>
</evidence>
<reference evidence="10 11" key="1">
    <citation type="submission" date="2020-08" db="EMBL/GenBank/DDBJ databases">
        <title>Genomic Encyclopedia of Type Strains, Phase IV (KMG-IV): sequencing the most valuable type-strain genomes for metagenomic binning, comparative biology and taxonomic classification.</title>
        <authorList>
            <person name="Goeker M."/>
        </authorList>
    </citation>
    <scope>NUCLEOTIDE SEQUENCE [LARGE SCALE GENOMIC DNA]</scope>
    <source>
        <strain evidence="10 11">DSM 25966</strain>
    </source>
</reference>
<evidence type="ECO:0000256" key="1">
    <source>
        <dbReference type="ARBA" id="ARBA00004417"/>
    </source>
</evidence>
<dbReference type="EMBL" id="JACIDS010000003">
    <property type="protein sequence ID" value="MBB3931423.1"/>
    <property type="molecule type" value="Genomic_DNA"/>
</dbReference>